<evidence type="ECO:0000313" key="2">
    <source>
        <dbReference type="Proteomes" id="UP000614601"/>
    </source>
</evidence>
<keyword evidence="2" id="KW-1185">Reference proteome</keyword>
<name>A0A811KED7_9BILA</name>
<dbReference type="AlphaFoldDB" id="A0A811KED7"/>
<protein>
    <submittedName>
        <fullName evidence="1">Uncharacterized protein</fullName>
    </submittedName>
</protein>
<dbReference type="Proteomes" id="UP000614601">
    <property type="component" value="Unassembled WGS sequence"/>
</dbReference>
<dbReference type="EMBL" id="CAJFCW020000003">
    <property type="protein sequence ID" value="CAG9103134.1"/>
    <property type="molecule type" value="Genomic_DNA"/>
</dbReference>
<proteinExistence type="predicted"/>
<accession>A0A811KED7</accession>
<organism evidence="1 2">
    <name type="scientific">Bursaphelenchus okinawaensis</name>
    <dbReference type="NCBI Taxonomy" id="465554"/>
    <lineage>
        <taxon>Eukaryota</taxon>
        <taxon>Metazoa</taxon>
        <taxon>Ecdysozoa</taxon>
        <taxon>Nematoda</taxon>
        <taxon>Chromadorea</taxon>
        <taxon>Rhabditida</taxon>
        <taxon>Tylenchina</taxon>
        <taxon>Tylenchomorpha</taxon>
        <taxon>Aphelenchoidea</taxon>
        <taxon>Aphelenchoididae</taxon>
        <taxon>Bursaphelenchus</taxon>
    </lineage>
</organism>
<evidence type="ECO:0000313" key="1">
    <source>
        <dbReference type="EMBL" id="CAD5214700.1"/>
    </source>
</evidence>
<dbReference type="Proteomes" id="UP000783686">
    <property type="component" value="Unassembled WGS sequence"/>
</dbReference>
<sequence>MNEHNRLYGSALDTFCELYQGVSLDNWLKNNNNTKLGTFYKSFLISRRIRRRMLSNLLKVDITLYSGSNIYIQHKDVFIGQIPFDFVINIGFSPFRADHVVVDEETSQVEADLITLFDYRARKLTTYLGVDMKVVKYLLENLRRLQELECPVEVLDSIGDELRIQKVVLVRPNRIGGIYQLMKSRVTELDLTNFDDLTLNELFFHVHEYEPNNYVKKLNIALESDTGVWTIRSLIYNINWMFPSFQELHLQIRDKRLLPEVNKFQFANFFAQRYLDSQFQNKTFDITFDLNFDLSYVFFYEGDGVFIPKNVVILQDPLIKICECLQESEVANVAKVDTYAKTYEITQTNFHNRMKTVYNFSIGLPKRVAGVVGKTEIRIQPVKDVGKAFMFLTTQ</sequence>
<comment type="caution">
    <text evidence="1">The sequence shown here is derived from an EMBL/GenBank/DDBJ whole genome shotgun (WGS) entry which is preliminary data.</text>
</comment>
<dbReference type="EMBL" id="CAJFDH010000003">
    <property type="protein sequence ID" value="CAD5214700.1"/>
    <property type="molecule type" value="Genomic_DNA"/>
</dbReference>
<gene>
    <name evidence="1" type="ORF">BOKJ2_LOCUS5724</name>
</gene>
<reference evidence="1" key="1">
    <citation type="submission" date="2020-09" db="EMBL/GenBank/DDBJ databases">
        <authorList>
            <person name="Kikuchi T."/>
        </authorList>
    </citation>
    <scope>NUCLEOTIDE SEQUENCE</scope>
    <source>
        <strain evidence="1">SH1</strain>
    </source>
</reference>